<reference evidence="2 3" key="1">
    <citation type="journal article" date="2022" name="Nat. Plants">
        <title>Genomes of leafy and leafless Platanthera orchids illuminate the evolution of mycoheterotrophy.</title>
        <authorList>
            <person name="Li M.H."/>
            <person name="Liu K.W."/>
            <person name="Li Z."/>
            <person name="Lu H.C."/>
            <person name="Ye Q.L."/>
            <person name="Zhang D."/>
            <person name="Wang J.Y."/>
            <person name="Li Y.F."/>
            <person name="Zhong Z.M."/>
            <person name="Liu X."/>
            <person name="Yu X."/>
            <person name="Liu D.K."/>
            <person name="Tu X.D."/>
            <person name="Liu B."/>
            <person name="Hao Y."/>
            <person name="Liao X.Y."/>
            <person name="Jiang Y.T."/>
            <person name="Sun W.H."/>
            <person name="Chen J."/>
            <person name="Chen Y.Q."/>
            <person name="Ai Y."/>
            <person name="Zhai J.W."/>
            <person name="Wu S.S."/>
            <person name="Zhou Z."/>
            <person name="Hsiao Y.Y."/>
            <person name="Wu W.L."/>
            <person name="Chen Y.Y."/>
            <person name="Lin Y.F."/>
            <person name="Hsu J.L."/>
            <person name="Li C.Y."/>
            <person name="Wang Z.W."/>
            <person name="Zhao X."/>
            <person name="Zhong W.Y."/>
            <person name="Ma X.K."/>
            <person name="Ma L."/>
            <person name="Huang J."/>
            <person name="Chen G.Z."/>
            <person name="Huang M.Z."/>
            <person name="Huang L."/>
            <person name="Peng D.H."/>
            <person name="Luo Y.B."/>
            <person name="Zou S.Q."/>
            <person name="Chen S.P."/>
            <person name="Lan S."/>
            <person name="Tsai W.C."/>
            <person name="Van de Peer Y."/>
            <person name="Liu Z.J."/>
        </authorList>
    </citation>
    <scope>NUCLEOTIDE SEQUENCE [LARGE SCALE GENOMIC DNA]</scope>
    <source>
        <strain evidence="2">Lor288</strain>
    </source>
</reference>
<name>A0ABR2MQY2_9ASPA</name>
<protein>
    <submittedName>
        <fullName evidence="2">Uncharacterized protein</fullName>
    </submittedName>
</protein>
<proteinExistence type="predicted"/>
<accession>A0ABR2MQY2</accession>
<evidence type="ECO:0000313" key="3">
    <source>
        <dbReference type="Proteomes" id="UP001412067"/>
    </source>
</evidence>
<comment type="caution">
    <text evidence="2">The sequence shown here is derived from an EMBL/GenBank/DDBJ whole genome shotgun (WGS) entry which is preliminary data.</text>
</comment>
<evidence type="ECO:0000256" key="1">
    <source>
        <dbReference type="SAM" id="MobiDB-lite"/>
    </source>
</evidence>
<keyword evidence="3" id="KW-1185">Reference proteome</keyword>
<feature type="region of interest" description="Disordered" evidence="1">
    <location>
        <begin position="32"/>
        <end position="84"/>
    </location>
</feature>
<dbReference type="Proteomes" id="UP001412067">
    <property type="component" value="Unassembled WGS sequence"/>
</dbReference>
<dbReference type="EMBL" id="JBBWWR010000005">
    <property type="protein sequence ID" value="KAK8966307.1"/>
    <property type="molecule type" value="Genomic_DNA"/>
</dbReference>
<sequence length="84" mass="9352">MTGMAKRAWTEQQHGLYLLWLEQRFVEELVGRRRQRRGGEPGFEEAGADHGFGRPATRPKFESPHSSQPADVGLGTGMLTNASN</sequence>
<evidence type="ECO:0000313" key="2">
    <source>
        <dbReference type="EMBL" id="KAK8966307.1"/>
    </source>
</evidence>
<gene>
    <name evidence="2" type="ORF">KSP40_PGU002965</name>
</gene>
<organism evidence="2 3">
    <name type="scientific">Platanthera guangdongensis</name>
    <dbReference type="NCBI Taxonomy" id="2320717"/>
    <lineage>
        <taxon>Eukaryota</taxon>
        <taxon>Viridiplantae</taxon>
        <taxon>Streptophyta</taxon>
        <taxon>Embryophyta</taxon>
        <taxon>Tracheophyta</taxon>
        <taxon>Spermatophyta</taxon>
        <taxon>Magnoliopsida</taxon>
        <taxon>Liliopsida</taxon>
        <taxon>Asparagales</taxon>
        <taxon>Orchidaceae</taxon>
        <taxon>Orchidoideae</taxon>
        <taxon>Orchideae</taxon>
        <taxon>Orchidinae</taxon>
        <taxon>Platanthera</taxon>
    </lineage>
</organism>